<dbReference type="Proteomes" id="UP001341840">
    <property type="component" value="Unassembled WGS sequence"/>
</dbReference>
<proteinExistence type="predicted"/>
<evidence type="ECO:0000313" key="3">
    <source>
        <dbReference type="Proteomes" id="UP001341840"/>
    </source>
</evidence>
<protein>
    <submittedName>
        <fullName evidence="2">Uncharacterized protein</fullName>
    </submittedName>
</protein>
<comment type="caution">
    <text evidence="2">The sequence shown here is derived from an EMBL/GenBank/DDBJ whole genome shotgun (WGS) entry which is preliminary data.</text>
</comment>
<sequence length="97" mass="11353">MVRWVKIKHLPPTVTFVYDSTKHAWIVETTTREQLSLETICISSDSESEDNLREDRNVHFEKGRHDHSPTRHTTPMVEYVPYSPVSAPRRTLNHPTQ</sequence>
<gene>
    <name evidence="2" type="ORF">PIB30_007447</name>
</gene>
<accession>A0ABU6R4Z9</accession>
<dbReference type="EMBL" id="JASCZI010030224">
    <property type="protein sequence ID" value="MED6118942.1"/>
    <property type="molecule type" value="Genomic_DNA"/>
</dbReference>
<reference evidence="2 3" key="1">
    <citation type="journal article" date="2023" name="Plants (Basel)">
        <title>Bridging the Gap: Combining Genomics and Transcriptomics Approaches to Understand Stylosanthes scabra, an Orphan Legume from the Brazilian Caatinga.</title>
        <authorList>
            <person name="Ferreira-Neto J.R.C."/>
            <person name="da Silva M.D."/>
            <person name="Binneck E."/>
            <person name="de Melo N.F."/>
            <person name="da Silva R.H."/>
            <person name="de Melo A.L.T.M."/>
            <person name="Pandolfi V."/>
            <person name="Bustamante F.O."/>
            <person name="Brasileiro-Vidal A.C."/>
            <person name="Benko-Iseppon A.M."/>
        </authorList>
    </citation>
    <scope>NUCLEOTIDE SEQUENCE [LARGE SCALE GENOMIC DNA]</scope>
    <source>
        <tissue evidence="2">Leaves</tissue>
    </source>
</reference>
<keyword evidence="3" id="KW-1185">Reference proteome</keyword>
<feature type="region of interest" description="Disordered" evidence="1">
    <location>
        <begin position="59"/>
        <end position="97"/>
    </location>
</feature>
<organism evidence="2 3">
    <name type="scientific">Stylosanthes scabra</name>
    <dbReference type="NCBI Taxonomy" id="79078"/>
    <lineage>
        <taxon>Eukaryota</taxon>
        <taxon>Viridiplantae</taxon>
        <taxon>Streptophyta</taxon>
        <taxon>Embryophyta</taxon>
        <taxon>Tracheophyta</taxon>
        <taxon>Spermatophyta</taxon>
        <taxon>Magnoliopsida</taxon>
        <taxon>eudicotyledons</taxon>
        <taxon>Gunneridae</taxon>
        <taxon>Pentapetalae</taxon>
        <taxon>rosids</taxon>
        <taxon>fabids</taxon>
        <taxon>Fabales</taxon>
        <taxon>Fabaceae</taxon>
        <taxon>Papilionoideae</taxon>
        <taxon>50 kb inversion clade</taxon>
        <taxon>dalbergioids sensu lato</taxon>
        <taxon>Dalbergieae</taxon>
        <taxon>Pterocarpus clade</taxon>
        <taxon>Stylosanthes</taxon>
    </lineage>
</organism>
<evidence type="ECO:0000256" key="1">
    <source>
        <dbReference type="SAM" id="MobiDB-lite"/>
    </source>
</evidence>
<evidence type="ECO:0000313" key="2">
    <source>
        <dbReference type="EMBL" id="MED6118942.1"/>
    </source>
</evidence>
<feature type="compositionally biased region" description="Basic and acidic residues" evidence="1">
    <location>
        <begin position="59"/>
        <end position="69"/>
    </location>
</feature>
<name>A0ABU6R4Z9_9FABA</name>